<comment type="catalytic activity">
    <reaction evidence="1">
        <text>adenosine(2030) in 23S rRNA + S-adenosyl-L-methionine = N(6)-methyladenosine(2030) in 23S rRNA + S-adenosyl-L-homocysteine + H(+)</text>
        <dbReference type="Rhea" id="RHEA:43736"/>
        <dbReference type="Rhea" id="RHEA-COMP:10668"/>
        <dbReference type="Rhea" id="RHEA-COMP:10669"/>
        <dbReference type="ChEBI" id="CHEBI:15378"/>
        <dbReference type="ChEBI" id="CHEBI:57856"/>
        <dbReference type="ChEBI" id="CHEBI:59789"/>
        <dbReference type="ChEBI" id="CHEBI:74411"/>
        <dbReference type="ChEBI" id="CHEBI:74449"/>
        <dbReference type="EC" id="2.1.1.266"/>
    </reaction>
</comment>
<feature type="active site" description="Proton acceptor" evidence="1">
    <location>
        <position position="168"/>
    </location>
</feature>
<dbReference type="InterPro" id="IPR029063">
    <property type="entry name" value="SAM-dependent_MTases_sf"/>
</dbReference>
<keyword evidence="1" id="KW-0489">Methyltransferase</keyword>
<keyword evidence="1" id="KW-0949">S-adenosyl-L-methionine</keyword>
<dbReference type="Pfam" id="PF04378">
    <property type="entry name" value="RsmJ"/>
    <property type="match status" value="1"/>
</dbReference>
<comment type="similarity">
    <text evidence="1">Belongs to the RlmJ family.</text>
</comment>
<feature type="binding site" evidence="1">
    <location>
        <position position="19"/>
    </location>
    <ligand>
        <name>S-adenosyl-L-methionine</name>
        <dbReference type="ChEBI" id="CHEBI:59789"/>
    </ligand>
</feature>
<protein>
    <recommendedName>
        <fullName evidence="1">Ribosomal RNA large subunit methyltransferase J</fullName>
        <ecNumber evidence="1">2.1.1.266</ecNumber>
    </recommendedName>
    <alternativeName>
        <fullName evidence="1">23S rRNA (adenine(2030)-N6)-methyltransferase</fullName>
    </alternativeName>
    <alternativeName>
        <fullName evidence="1">23S rRNA m6A2030 methyltransferase</fullName>
    </alternativeName>
</protein>
<keyword evidence="1" id="KW-0808">Transferase</keyword>
<dbReference type="HAMAP" id="MF_00934">
    <property type="entry name" value="23SrRNA_methyltr_J"/>
    <property type="match status" value="1"/>
</dbReference>
<feature type="binding site" evidence="1">
    <location>
        <position position="168"/>
    </location>
    <ligand>
        <name>S-adenosyl-L-methionine</name>
        <dbReference type="ChEBI" id="CHEBI:59789"/>
    </ligand>
</feature>
<feature type="binding site" evidence="1">
    <location>
        <begin position="147"/>
        <end position="148"/>
    </location>
    <ligand>
        <name>S-adenosyl-L-methionine</name>
        <dbReference type="ChEBI" id="CHEBI:59789"/>
    </ligand>
</feature>
<dbReference type="Gene3D" id="3.40.50.150">
    <property type="entry name" value="Vaccinia Virus protein VP39"/>
    <property type="match status" value="1"/>
</dbReference>
<evidence type="ECO:0000313" key="3">
    <source>
        <dbReference type="Proteomes" id="UP001065322"/>
    </source>
</evidence>
<organism evidence="2 3">
    <name type="scientific">Thalassolituus hydrocarboniclasticus</name>
    <dbReference type="NCBI Taxonomy" id="2742796"/>
    <lineage>
        <taxon>Bacteria</taxon>
        <taxon>Pseudomonadati</taxon>
        <taxon>Pseudomonadota</taxon>
        <taxon>Gammaproteobacteria</taxon>
        <taxon>Oceanospirillales</taxon>
        <taxon>Oceanospirillaceae</taxon>
        <taxon>Thalassolituus</taxon>
    </lineage>
</organism>
<evidence type="ECO:0000313" key="2">
    <source>
        <dbReference type="EMBL" id="UXD87191.1"/>
    </source>
</evidence>
<accession>A0ABY6AA94</accession>
<dbReference type="Proteomes" id="UP001065322">
    <property type="component" value="Chromosome"/>
</dbReference>
<comment type="function">
    <text evidence="1">Specifically methylates the adenine in position 2030 of 23S rRNA.</text>
</comment>
<name>A0ABY6AA94_9GAMM</name>
<keyword evidence="1" id="KW-0698">rRNA processing</keyword>
<dbReference type="PANTHER" id="PTHR37426">
    <property type="entry name" value="RIBOSOMAL RNA LARGE SUBUNIT METHYLTRANSFERASE J"/>
    <property type="match status" value="1"/>
</dbReference>
<dbReference type="InterPro" id="IPR007473">
    <property type="entry name" value="RlmJ"/>
</dbReference>
<keyword evidence="1" id="KW-0694">RNA-binding</keyword>
<comment type="subunit">
    <text evidence="1">Monomer.</text>
</comment>
<feature type="binding site" evidence="1">
    <location>
        <position position="122"/>
    </location>
    <ligand>
        <name>S-adenosyl-L-methionine</name>
        <dbReference type="ChEBI" id="CHEBI:59789"/>
    </ligand>
</feature>
<reference evidence="3" key="1">
    <citation type="submission" date="2020-06" db="EMBL/GenBank/DDBJ databases">
        <title>Thalassolituus marinus alknpb1M-1, a hydrocarbon-degrading bacterium isolated from the deep-sea overlying water using an in-situ strategy from the South China Sea basin.</title>
        <authorList>
            <person name="Dong C."/>
            <person name="Chen Y."/>
            <person name="Shao Z."/>
        </authorList>
    </citation>
    <scope>NUCLEOTIDE SEQUENCE [LARGE SCALE GENOMIC DNA]</scope>
    <source>
        <strain evidence="3">alknpb1M-1</strain>
    </source>
</reference>
<dbReference type="SUPFAM" id="SSF53335">
    <property type="entry name" value="S-adenosyl-L-methionine-dependent methyltransferases"/>
    <property type="match status" value="1"/>
</dbReference>
<proteinExistence type="inferred from homology"/>
<dbReference type="EMBL" id="CP054475">
    <property type="protein sequence ID" value="UXD87191.1"/>
    <property type="molecule type" value="Genomic_DNA"/>
</dbReference>
<gene>
    <name evidence="1" type="primary">rlmJ</name>
    <name evidence="2" type="ORF">HUF19_06995</name>
</gene>
<evidence type="ECO:0000256" key="1">
    <source>
        <dbReference type="HAMAP-Rule" id="MF_00934"/>
    </source>
</evidence>
<feature type="binding site" evidence="1">
    <location>
        <position position="104"/>
    </location>
    <ligand>
        <name>S-adenosyl-L-methionine</name>
        <dbReference type="ChEBI" id="CHEBI:59789"/>
    </ligand>
</feature>
<dbReference type="PANTHER" id="PTHR37426:SF1">
    <property type="entry name" value="RIBOSOMAL RNA LARGE SUBUNIT METHYLTRANSFERASE J"/>
    <property type="match status" value="1"/>
</dbReference>
<keyword evidence="3" id="KW-1185">Reference proteome</keyword>
<feature type="site" description="Interaction with substrate rRNA" evidence="1">
    <location>
        <position position="4"/>
    </location>
</feature>
<sequence>MLSYRHAFHAGNFADVLKHLIQVEILQYLQQKEKPFVYIDTHSGAGLYSLQSAEAEKNAEFETGIGRLQNSDWPELQSYLEAVASSRPAHDQSGLAASQFYPGSPRLGQLFLREQDRAQLFELHPQDFRLLDELMATDRRIRVEQSDGFKGLIAALPPRERRGLVLIDPPYEIKSDYELVVETLIKAHRRFATGIYALWYPVVERSRINKLEQQLKASGIARIQLFELGLSADTEGRGMTSSGMIVINPPWTLKDKMQNLLPKLSQHLGGEQGVWRCEELAGE</sequence>
<dbReference type="RefSeq" id="WP_260999109.1">
    <property type="nucleotide sequence ID" value="NZ_CP054475.1"/>
</dbReference>
<feature type="binding site" evidence="1">
    <location>
        <position position="42"/>
    </location>
    <ligand>
        <name>S-adenosyl-L-methionine</name>
        <dbReference type="ChEBI" id="CHEBI:59789"/>
    </ligand>
</feature>
<dbReference type="EC" id="2.1.1.266" evidence="1"/>